<dbReference type="Proteomes" id="UP000178187">
    <property type="component" value="Unassembled WGS sequence"/>
</dbReference>
<dbReference type="InterPro" id="IPR003346">
    <property type="entry name" value="Transposase_20"/>
</dbReference>
<gene>
    <name evidence="3" type="ORF">A3G33_09990</name>
</gene>
<dbReference type="GO" id="GO:0003677">
    <property type="term" value="F:DNA binding"/>
    <property type="evidence" value="ECO:0007669"/>
    <property type="project" value="InterPro"/>
</dbReference>
<dbReference type="PANTHER" id="PTHR33055">
    <property type="entry name" value="TRANSPOSASE FOR INSERTION SEQUENCE ELEMENT IS1111A"/>
    <property type="match status" value="1"/>
</dbReference>
<dbReference type="AlphaFoldDB" id="A0A1G1L1W6"/>
<dbReference type="EMBL" id="MHFR01000013">
    <property type="protein sequence ID" value="OGW99152.1"/>
    <property type="molecule type" value="Genomic_DNA"/>
</dbReference>
<accession>A0A1G1L1W6</accession>
<dbReference type="Pfam" id="PF02371">
    <property type="entry name" value="Transposase_20"/>
    <property type="match status" value="1"/>
</dbReference>
<name>A0A1G1L1W6_9BACT</name>
<dbReference type="GO" id="GO:0004803">
    <property type="term" value="F:transposase activity"/>
    <property type="evidence" value="ECO:0007669"/>
    <property type="project" value="InterPro"/>
</dbReference>
<organism evidence="3 4">
    <name type="scientific">Candidatus Danuiimicrobium aquiferis</name>
    <dbReference type="NCBI Taxonomy" id="1801832"/>
    <lineage>
        <taxon>Bacteria</taxon>
        <taxon>Pseudomonadati</taxon>
        <taxon>Candidatus Omnitrophota</taxon>
        <taxon>Candidatus Danuiimicrobium</taxon>
    </lineage>
</organism>
<evidence type="ECO:0000313" key="3">
    <source>
        <dbReference type="EMBL" id="OGW99152.1"/>
    </source>
</evidence>
<sequence>MNTIGTDFHKRTSTFYVLNHDGTKMKSCKIENNRDNLRTFVSQIPGPKQLAVEATRSWSLFYDTVNDLVDHFYLAHPKKLKAITQSETKNDQNDAREITKLTHSGFLPTAHITSVDTRQLRNLLRCRRFLVNQRRSIRNQVQTLIDRNIWAADRPKSFKSPFCSRGLKWLNAIDLPQRERFILNELLKTYQHLLKQISTLEDFIQTQTVDLPGLQFLRTVPGFRMSKINAYIILVESSDISRFYKARGYARYVGLIPREFSSGDKHRTGRLIKDANMHLRTAFIESTLAAIRADKGLKAYYKQVKSRQGSGPAIIATARKLAYAVYHVLKEQRAYRPEPIIPPAAVCHSFPISNCN</sequence>
<feature type="domain" description="Transposase IS116/IS110/IS902 C-terminal" evidence="2">
    <location>
        <begin position="215"/>
        <end position="302"/>
    </location>
</feature>
<dbReference type="InterPro" id="IPR047650">
    <property type="entry name" value="Transpos_IS110"/>
</dbReference>
<dbReference type="NCBIfam" id="NF033542">
    <property type="entry name" value="transpos_IS110"/>
    <property type="match status" value="1"/>
</dbReference>
<dbReference type="GO" id="GO:0006313">
    <property type="term" value="P:DNA transposition"/>
    <property type="evidence" value="ECO:0007669"/>
    <property type="project" value="InterPro"/>
</dbReference>
<evidence type="ECO:0000259" key="2">
    <source>
        <dbReference type="Pfam" id="PF02371"/>
    </source>
</evidence>
<evidence type="ECO:0000259" key="1">
    <source>
        <dbReference type="Pfam" id="PF01548"/>
    </source>
</evidence>
<proteinExistence type="predicted"/>
<dbReference type="PANTHER" id="PTHR33055:SF13">
    <property type="entry name" value="TRANSPOSASE"/>
    <property type="match status" value="1"/>
</dbReference>
<feature type="domain" description="Transposase IS110-like N-terminal" evidence="1">
    <location>
        <begin position="4"/>
        <end position="146"/>
    </location>
</feature>
<reference evidence="3 4" key="1">
    <citation type="journal article" date="2016" name="Nat. Commun.">
        <title>Thousands of microbial genomes shed light on interconnected biogeochemical processes in an aquifer system.</title>
        <authorList>
            <person name="Anantharaman K."/>
            <person name="Brown C.T."/>
            <person name="Hug L.A."/>
            <person name="Sharon I."/>
            <person name="Castelle C.J."/>
            <person name="Probst A.J."/>
            <person name="Thomas B.C."/>
            <person name="Singh A."/>
            <person name="Wilkins M.J."/>
            <person name="Karaoz U."/>
            <person name="Brodie E.L."/>
            <person name="Williams K.H."/>
            <person name="Hubbard S.S."/>
            <person name="Banfield J.F."/>
        </authorList>
    </citation>
    <scope>NUCLEOTIDE SEQUENCE [LARGE SCALE GENOMIC DNA]</scope>
</reference>
<dbReference type="Pfam" id="PF01548">
    <property type="entry name" value="DEDD_Tnp_IS110"/>
    <property type="match status" value="1"/>
</dbReference>
<comment type="caution">
    <text evidence="3">The sequence shown here is derived from an EMBL/GenBank/DDBJ whole genome shotgun (WGS) entry which is preliminary data.</text>
</comment>
<dbReference type="InterPro" id="IPR002525">
    <property type="entry name" value="Transp_IS110-like_N"/>
</dbReference>
<evidence type="ECO:0000313" key="4">
    <source>
        <dbReference type="Proteomes" id="UP000178187"/>
    </source>
</evidence>
<protein>
    <submittedName>
        <fullName evidence="3">Uncharacterized protein</fullName>
    </submittedName>
</protein>